<protein>
    <recommendedName>
        <fullName evidence="2">Thioredoxin domain-containing protein</fullName>
    </recommendedName>
</protein>
<dbReference type="GO" id="GO:0009570">
    <property type="term" value="C:chloroplast stroma"/>
    <property type="evidence" value="ECO:0007669"/>
    <property type="project" value="TreeGrafter"/>
</dbReference>
<dbReference type="InterPro" id="IPR013766">
    <property type="entry name" value="Thioredoxin_domain"/>
</dbReference>
<dbReference type="InterPro" id="IPR044701">
    <property type="entry name" value="MRL7/MRL7L"/>
</dbReference>
<dbReference type="InterPro" id="IPR036249">
    <property type="entry name" value="Thioredoxin-like_sf"/>
</dbReference>
<dbReference type="Proteomes" id="UP000265515">
    <property type="component" value="Unassembled WGS sequence"/>
</dbReference>
<dbReference type="Gene3D" id="3.40.30.10">
    <property type="entry name" value="Glutaredoxin"/>
    <property type="match status" value="1"/>
</dbReference>
<feature type="region of interest" description="Disordered" evidence="1">
    <location>
        <begin position="470"/>
        <end position="533"/>
    </location>
</feature>
<feature type="region of interest" description="Disordered" evidence="1">
    <location>
        <begin position="63"/>
        <end position="276"/>
    </location>
</feature>
<accession>A0A388JUD6</accession>
<dbReference type="PANTHER" id="PTHR34669">
    <property type="entry name" value="THIOREDOXIN-LIKE FOLD DOMAIN-CONTAINING PROTEIN MRL7L, CHLOROPLASTIC"/>
    <property type="match status" value="1"/>
</dbReference>
<feature type="compositionally biased region" description="Low complexity" evidence="1">
    <location>
        <begin position="260"/>
        <end position="276"/>
    </location>
</feature>
<dbReference type="GO" id="GO:0006355">
    <property type="term" value="P:regulation of DNA-templated transcription"/>
    <property type="evidence" value="ECO:0007669"/>
    <property type="project" value="InterPro"/>
</dbReference>
<dbReference type="CDD" id="cd02947">
    <property type="entry name" value="TRX_family"/>
    <property type="match status" value="1"/>
</dbReference>
<gene>
    <name evidence="3" type="ORF">CBR_g20421</name>
</gene>
<dbReference type="SUPFAM" id="SSF52833">
    <property type="entry name" value="Thioredoxin-like"/>
    <property type="match status" value="1"/>
</dbReference>
<evidence type="ECO:0000256" key="1">
    <source>
        <dbReference type="SAM" id="MobiDB-lite"/>
    </source>
</evidence>
<sequence>MAALQISARYHILWGLDGKMSGGVRRSGCATAGTLVELHPWNAVDTLTGALLEAGGGLPSDARALSRVGGSGRRRSGSSNWQGWGEMMATTARGRGGEMAASASGRWNIYADDDDEDEDEDDDDSEINNAAKLRRREVGKSGGKKTVRSSKKGGKEWEVGKADNPQSRSKITELTSTKNRGAEEEEEEEEEEDHEMTTQREVYVVDVNKKSQKSSGGAGSDGRRMGGKSRRSGSGGESWGEEGGDVEVVVGTSYGGWGAGNAFSGSESNNSGGYESFQQSWLVEEEDGDPDWDDEAEVGRGYRYSDVLGDLTIERKTTVGDPEEDYDEHEDYSDVWDRERNKHFREIGLVDWEELTFDPSPLVVCAFSRWCRPCSVVCDHLEEAAEKIWEQGKFRLRAVKLEINKEPDLSTALKARTHPTLYFIEDGRVLHKLEVDEGDEASLPTSDDILQCAAYFFYGGPKPEVLVQKVGQSPRGRPPKPQARRTISEEAEHRGGIKGEEGRRRRRRYLYVAPEARQRTQNKEDDSDLFNIDENTPVEDIDSILASTDYRV</sequence>
<dbReference type="OrthoDB" id="1920727at2759"/>
<evidence type="ECO:0000313" key="3">
    <source>
        <dbReference type="EMBL" id="GBG61390.1"/>
    </source>
</evidence>
<dbReference type="EMBL" id="BFEA01000019">
    <property type="protein sequence ID" value="GBG61390.1"/>
    <property type="molecule type" value="Genomic_DNA"/>
</dbReference>
<feature type="compositionally biased region" description="Basic residues" evidence="1">
    <location>
        <begin position="132"/>
        <end position="152"/>
    </location>
</feature>
<dbReference type="Gramene" id="GBG61390">
    <property type="protein sequence ID" value="GBG61390"/>
    <property type="gene ID" value="CBR_g20421"/>
</dbReference>
<feature type="domain" description="Thioredoxin" evidence="2">
    <location>
        <begin position="360"/>
        <end position="434"/>
    </location>
</feature>
<dbReference type="PANTHER" id="PTHR34669:SF1">
    <property type="entry name" value="THIOREDOXIN-LIKE FOLD DOMAIN-CONTAINING PROTEIN MRL7L, CHLOROPLASTIC"/>
    <property type="match status" value="1"/>
</dbReference>
<reference evidence="3 4" key="1">
    <citation type="journal article" date="2018" name="Cell">
        <title>The Chara Genome: Secondary Complexity and Implications for Plant Terrestrialization.</title>
        <authorList>
            <person name="Nishiyama T."/>
            <person name="Sakayama H."/>
            <person name="Vries J.D."/>
            <person name="Buschmann H."/>
            <person name="Saint-Marcoux D."/>
            <person name="Ullrich K.K."/>
            <person name="Haas F.B."/>
            <person name="Vanderstraeten L."/>
            <person name="Becker D."/>
            <person name="Lang D."/>
            <person name="Vosolsobe S."/>
            <person name="Rombauts S."/>
            <person name="Wilhelmsson P.K.I."/>
            <person name="Janitza P."/>
            <person name="Kern R."/>
            <person name="Heyl A."/>
            <person name="Rumpler F."/>
            <person name="Villalobos L.I.A.C."/>
            <person name="Clay J.M."/>
            <person name="Skokan R."/>
            <person name="Toyoda A."/>
            <person name="Suzuki Y."/>
            <person name="Kagoshima H."/>
            <person name="Schijlen E."/>
            <person name="Tajeshwar N."/>
            <person name="Catarino B."/>
            <person name="Hetherington A.J."/>
            <person name="Saltykova A."/>
            <person name="Bonnot C."/>
            <person name="Breuninger H."/>
            <person name="Symeonidi A."/>
            <person name="Radhakrishnan G.V."/>
            <person name="Van Nieuwerburgh F."/>
            <person name="Deforce D."/>
            <person name="Chang C."/>
            <person name="Karol K.G."/>
            <person name="Hedrich R."/>
            <person name="Ulvskov P."/>
            <person name="Glockner G."/>
            <person name="Delwiche C.F."/>
            <person name="Petrasek J."/>
            <person name="Van de Peer Y."/>
            <person name="Friml J."/>
            <person name="Beilby M."/>
            <person name="Dolan L."/>
            <person name="Kohara Y."/>
            <person name="Sugano S."/>
            <person name="Fujiyama A."/>
            <person name="Delaux P.-M."/>
            <person name="Quint M."/>
            <person name="TheiBen G."/>
            <person name="Hagemann M."/>
            <person name="Harholt J."/>
            <person name="Dunand C."/>
            <person name="Zachgo S."/>
            <person name="Langdale J."/>
            <person name="Maumus F."/>
            <person name="Straeten D.V.D."/>
            <person name="Gould S.B."/>
            <person name="Rensing S.A."/>
        </authorList>
    </citation>
    <scope>NUCLEOTIDE SEQUENCE [LARGE SCALE GENOMIC DNA]</scope>
    <source>
        <strain evidence="3 4">S276</strain>
    </source>
</reference>
<feature type="compositionally biased region" description="Basic and acidic residues" evidence="1">
    <location>
        <begin position="486"/>
        <end position="503"/>
    </location>
</feature>
<feature type="compositionally biased region" description="Acidic residues" evidence="1">
    <location>
        <begin position="111"/>
        <end position="126"/>
    </location>
</feature>
<name>A0A388JUD6_CHABU</name>
<evidence type="ECO:0000313" key="4">
    <source>
        <dbReference type="Proteomes" id="UP000265515"/>
    </source>
</evidence>
<feature type="compositionally biased region" description="Polar residues" evidence="1">
    <location>
        <begin position="164"/>
        <end position="179"/>
    </location>
</feature>
<dbReference type="GO" id="GO:0009658">
    <property type="term" value="P:chloroplast organization"/>
    <property type="evidence" value="ECO:0007669"/>
    <property type="project" value="InterPro"/>
</dbReference>
<proteinExistence type="predicted"/>
<keyword evidence="4" id="KW-1185">Reference proteome</keyword>
<dbReference type="Pfam" id="PF00085">
    <property type="entry name" value="Thioredoxin"/>
    <property type="match status" value="1"/>
</dbReference>
<feature type="compositionally biased region" description="Acidic residues" evidence="1">
    <location>
        <begin position="183"/>
        <end position="194"/>
    </location>
</feature>
<dbReference type="AlphaFoldDB" id="A0A388JUD6"/>
<evidence type="ECO:0000259" key="2">
    <source>
        <dbReference type="Pfam" id="PF00085"/>
    </source>
</evidence>
<comment type="caution">
    <text evidence="3">The sequence shown here is derived from an EMBL/GenBank/DDBJ whole genome shotgun (WGS) entry which is preliminary data.</text>
</comment>
<organism evidence="3 4">
    <name type="scientific">Chara braunii</name>
    <name type="common">Braun's stonewort</name>
    <dbReference type="NCBI Taxonomy" id="69332"/>
    <lineage>
        <taxon>Eukaryota</taxon>
        <taxon>Viridiplantae</taxon>
        <taxon>Streptophyta</taxon>
        <taxon>Charophyceae</taxon>
        <taxon>Charales</taxon>
        <taxon>Characeae</taxon>
        <taxon>Chara</taxon>
    </lineage>
</organism>